<keyword evidence="1" id="KW-0233">DNA recombination</keyword>
<evidence type="ECO:0000313" key="3">
    <source>
        <dbReference type="Proteomes" id="UP000046392"/>
    </source>
</evidence>
<evidence type="ECO:0000256" key="1">
    <source>
        <dbReference type="ARBA" id="ARBA00023172"/>
    </source>
</evidence>
<dbReference type="PANTHER" id="PTHR35617:SF3">
    <property type="entry name" value="CORE-BINDING (CB) DOMAIN-CONTAINING PROTEIN"/>
    <property type="match status" value="1"/>
</dbReference>
<dbReference type="WBParaSite" id="SPAL_0001166300.1">
    <property type="protein sequence ID" value="SPAL_0001166300.1"/>
    <property type="gene ID" value="SPAL_0001166300"/>
</dbReference>
<dbReference type="STRING" id="174720.A0A0N5C0Y4"/>
<name>A0A0N5C0Y4_STREA</name>
<dbReference type="InterPro" id="IPR002104">
    <property type="entry name" value="Integrase_catalytic"/>
</dbReference>
<dbReference type="InterPro" id="IPR011010">
    <property type="entry name" value="DNA_brk_join_enz"/>
</dbReference>
<dbReference type="InterPro" id="IPR013762">
    <property type="entry name" value="Integrase-like_cat_sf"/>
</dbReference>
<reference evidence="4" key="1">
    <citation type="submission" date="2017-02" db="UniProtKB">
        <authorList>
            <consortium name="WormBaseParasite"/>
        </authorList>
    </citation>
    <scope>IDENTIFICATION</scope>
</reference>
<dbReference type="PANTHER" id="PTHR35617">
    <property type="entry name" value="PHAGE_INTEGRASE DOMAIN-CONTAINING PROTEIN"/>
    <property type="match status" value="1"/>
</dbReference>
<dbReference type="Pfam" id="PF00589">
    <property type="entry name" value="Phage_integrase"/>
    <property type="match status" value="1"/>
</dbReference>
<organism evidence="3 4">
    <name type="scientific">Strongyloides papillosus</name>
    <name type="common">Intestinal threadworm</name>
    <dbReference type="NCBI Taxonomy" id="174720"/>
    <lineage>
        <taxon>Eukaryota</taxon>
        <taxon>Metazoa</taxon>
        <taxon>Ecdysozoa</taxon>
        <taxon>Nematoda</taxon>
        <taxon>Chromadorea</taxon>
        <taxon>Rhabditida</taxon>
        <taxon>Tylenchina</taxon>
        <taxon>Panagrolaimomorpha</taxon>
        <taxon>Strongyloidoidea</taxon>
        <taxon>Strongyloididae</taxon>
        <taxon>Strongyloides</taxon>
    </lineage>
</organism>
<dbReference type="PROSITE" id="PS51898">
    <property type="entry name" value="TYR_RECOMBINASE"/>
    <property type="match status" value="1"/>
</dbReference>
<dbReference type="GO" id="GO:0003677">
    <property type="term" value="F:DNA binding"/>
    <property type="evidence" value="ECO:0007669"/>
    <property type="project" value="InterPro"/>
</dbReference>
<proteinExistence type="predicted"/>
<evidence type="ECO:0000313" key="4">
    <source>
        <dbReference type="WBParaSite" id="SPAL_0001166300.1"/>
    </source>
</evidence>
<dbReference type="Proteomes" id="UP000046392">
    <property type="component" value="Unplaced"/>
</dbReference>
<sequence length="189" mass="21679">MREDNDHSLKNISMKLATLLAISTGKRVSEICNIFLSNTKLDTDIVVRLPKTKNSEKNIPNHFLTIISYPEKALCPAATFYEYLDLTKDIRGKSDQLFIAYEGKRKGEPISKDRLSKLIRLYLEKANIFTNPHSIRSNMSSQCALSNIPIKTIIEGIQWRSEGTFFRHYFKTPAQVTLAKTVLDHHKEH</sequence>
<dbReference type="Gene3D" id="1.10.443.10">
    <property type="entry name" value="Intergrase catalytic core"/>
    <property type="match status" value="1"/>
</dbReference>
<dbReference type="GO" id="GO:0006310">
    <property type="term" value="P:DNA recombination"/>
    <property type="evidence" value="ECO:0007669"/>
    <property type="project" value="UniProtKB-KW"/>
</dbReference>
<protein>
    <submittedName>
        <fullName evidence="4">Phage_integrase domain-containing protein</fullName>
    </submittedName>
</protein>
<feature type="domain" description="Tyr recombinase" evidence="2">
    <location>
        <begin position="1"/>
        <end position="183"/>
    </location>
</feature>
<keyword evidence="3" id="KW-1185">Reference proteome</keyword>
<evidence type="ECO:0000259" key="2">
    <source>
        <dbReference type="PROSITE" id="PS51898"/>
    </source>
</evidence>
<dbReference type="SUPFAM" id="SSF56349">
    <property type="entry name" value="DNA breaking-rejoining enzymes"/>
    <property type="match status" value="1"/>
</dbReference>
<dbReference type="AlphaFoldDB" id="A0A0N5C0Y4"/>
<accession>A0A0N5C0Y4</accession>
<dbReference type="GO" id="GO:0015074">
    <property type="term" value="P:DNA integration"/>
    <property type="evidence" value="ECO:0007669"/>
    <property type="project" value="InterPro"/>
</dbReference>